<dbReference type="SMART" id="SM00448">
    <property type="entry name" value="REC"/>
    <property type="match status" value="1"/>
</dbReference>
<dbReference type="PROSITE" id="PS50110">
    <property type="entry name" value="RESPONSE_REGULATORY"/>
    <property type="match status" value="1"/>
</dbReference>
<dbReference type="PANTHER" id="PTHR44591:SF3">
    <property type="entry name" value="RESPONSE REGULATORY DOMAIN-CONTAINING PROTEIN"/>
    <property type="match status" value="1"/>
</dbReference>
<dbReference type="PANTHER" id="PTHR44591">
    <property type="entry name" value="STRESS RESPONSE REGULATOR PROTEIN 1"/>
    <property type="match status" value="1"/>
</dbReference>
<reference evidence="5 6" key="1">
    <citation type="submission" date="2023-11" db="EMBL/GenBank/DDBJ databases">
        <title>Peredibacter starrii A3.12.</title>
        <authorList>
            <person name="Mitchell R.J."/>
        </authorList>
    </citation>
    <scope>NUCLEOTIDE SEQUENCE [LARGE SCALE GENOMIC DNA]</scope>
    <source>
        <strain evidence="5 6">A3.12</strain>
    </source>
</reference>
<dbReference type="InterPro" id="IPR011006">
    <property type="entry name" value="CheY-like_superfamily"/>
</dbReference>
<evidence type="ECO:0000313" key="5">
    <source>
        <dbReference type="EMBL" id="WPU64171.1"/>
    </source>
</evidence>
<evidence type="ECO:0000259" key="4">
    <source>
        <dbReference type="PROSITE" id="PS50110"/>
    </source>
</evidence>
<protein>
    <submittedName>
        <fullName evidence="5">Response regulator</fullName>
    </submittedName>
</protein>
<dbReference type="Pfam" id="PF00072">
    <property type="entry name" value="Response_reg"/>
    <property type="match status" value="1"/>
</dbReference>
<dbReference type="Gene3D" id="2.60.120.10">
    <property type="entry name" value="Jelly Rolls"/>
    <property type="match status" value="1"/>
</dbReference>
<dbReference type="SMART" id="SM00100">
    <property type="entry name" value="cNMP"/>
    <property type="match status" value="1"/>
</dbReference>
<evidence type="ECO:0000259" key="3">
    <source>
        <dbReference type="PROSITE" id="PS50042"/>
    </source>
</evidence>
<dbReference type="CDD" id="cd00038">
    <property type="entry name" value="CAP_ED"/>
    <property type="match status" value="1"/>
</dbReference>
<dbReference type="PROSITE" id="PS50042">
    <property type="entry name" value="CNMP_BINDING_3"/>
    <property type="match status" value="1"/>
</dbReference>
<dbReference type="Proteomes" id="UP001324634">
    <property type="component" value="Chromosome"/>
</dbReference>
<dbReference type="SUPFAM" id="SSF51206">
    <property type="entry name" value="cAMP-binding domain-like"/>
    <property type="match status" value="1"/>
</dbReference>
<dbReference type="InterPro" id="IPR050595">
    <property type="entry name" value="Bact_response_regulator"/>
</dbReference>
<feature type="modified residue" description="4-aspartylphosphate" evidence="2">
    <location>
        <position position="52"/>
    </location>
</feature>
<keyword evidence="1 2" id="KW-0597">Phosphoprotein</keyword>
<keyword evidence="6" id="KW-1185">Reference proteome</keyword>
<name>A0AAX4HLT4_9BACT</name>
<evidence type="ECO:0000313" key="6">
    <source>
        <dbReference type="Proteomes" id="UP001324634"/>
    </source>
</evidence>
<dbReference type="Gene3D" id="3.40.50.2300">
    <property type="match status" value="1"/>
</dbReference>
<feature type="domain" description="Response regulatory" evidence="4">
    <location>
        <begin position="3"/>
        <end position="116"/>
    </location>
</feature>
<dbReference type="InterPro" id="IPR001789">
    <property type="entry name" value="Sig_transdc_resp-reg_receiver"/>
</dbReference>
<evidence type="ECO:0000256" key="1">
    <source>
        <dbReference type="ARBA" id="ARBA00022553"/>
    </source>
</evidence>
<dbReference type="KEGG" id="psti:SOO65_15865"/>
<organism evidence="5 6">
    <name type="scientific">Peredibacter starrii</name>
    <dbReference type="NCBI Taxonomy" id="28202"/>
    <lineage>
        <taxon>Bacteria</taxon>
        <taxon>Pseudomonadati</taxon>
        <taxon>Bdellovibrionota</taxon>
        <taxon>Bacteriovoracia</taxon>
        <taxon>Bacteriovoracales</taxon>
        <taxon>Bacteriovoracaceae</taxon>
        <taxon>Peredibacter</taxon>
    </lineage>
</organism>
<dbReference type="RefSeq" id="WP_321392458.1">
    <property type="nucleotide sequence ID" value="NZ_CP139487.1"/>
</dbReference>
<dbReference type="SUPFAM" id="SSF52172">
    <property type="entry name" value="CheY-like"/>
    <property type="match status" value="1"/>
</dbReference>
<sequence>MKKILFIEEEKELQSVILKLFPKDQFRVIAAQDGVEGLQKCRNEEFDLIILDYQMPRLDGLRFYQQIRERGDDTPMLFTTAYVEEMKQKGLKWEKYEVVEKPYEASALLQKVNKLLGIGAPVKSDKLILNPGEILFDEGDEANSIYFIVSGVMKASKKISDGSYKELFQHGTGDLIGDTSVINGTPRILRVEAIEKTELVIIPSTKILSIVEGQPKWIKLMLESMSRRIDAGVKQIS</sequence>
<dbReference type="InterPro" id="IPR018490">
    <property type="entry name" value="cNMP-bd_dom_sf"/>
</dbReference>
<dbReference type="CDD" id="cd00156">
    <property type="entry name" value="REC"/>
    <property type="match status" value="1"/>
</dbReference>
<proteinExistence type="predicted"/>
<dbReference type="Pfam" id="PF00027">
    <property type="entry name" value="cNMP_binding"/>
    <property type="match status" value="1"/>
</dbReference>
<dbReference type="InterPro" id="IPR000595">
    <property type="entry name" value="cNMP-bd_dom"/>
</dbReference>
<dbReference type="InterPro" id="IPR014710">
    <property type="entry name" value="RmlC-like_jellyroll"/>
</dbReference>
<accession>A0AAX4HLT4</accession>
<dbReference type="EMBL" id="CP139487">
    <property type="protein sequence ID" value="WPU64171.1"/>
    <property type="molecule type" value="Genomic_DNA"/>
</dbReference>
<dbReference type="GO" id="GO:0000160">
    <property type="term" value="P:phosphorelay signal transduction system"/>
    <property type="evidence" value="ECO:0007669"/>
    <property type="project" value="InterPro"/>
</dbReference>
<gene>
    <name evidence="5" type="ORF">SOO65_15865</name>
</gene>
<evidence type="ECO:0000256" key="2">
    <source>
        <dbReference type="PROSITE-ProRule" id="PRU00169"/>
    </source>
</evidence>
<feature type="domain" description="Cyclic nucleotide-binding" evidence="3">
    <location>
        <begin position="129"/>
        <end position="228"/>
    </location>
</feature>
<dbReference type="AlphaFoldDB" id="A0AAX4HLT4"/>